<feature type="region of interest" description="Disordered" evidence="1">
    <location>
        <begin position="1"/>
        <end position="36"/>
    </location>
</feature>
<dbReference type="EMBL" id="JACHBK010000005">
    <property type="protein sequence ID" value="MBB5536046.1"/>
    <property type="molecule type" value="Genomic_DNA"/>
</dbReference>
<dbReference type="Proteomes" id="UP000585507">
    <property type="component" value="Unassembled WGS sequence"/>
</dbReference>
<dbReference type="AlphaFoldDB" id="A0A7W8X8V2"/>
<sequence>MGGTFMRASGYGRGDTVSSAEAQKVVEATPARPRRD</sequence>
<name>A0A7W8X8V2_9HYPH</name>
<gene>
    <name evidence="2" type="ORF">GGD55_002750</name>
</gene>
<reference evidence="2 3" key="1">
    <citation type="submission" date="2020-08" db="EMBL/GenBank/DDBJ databases">
        <title>Genomic Encyclopedia of Type Strains, Phase IV (KMG-V): Genome sequencing to study the core and pangenomes of soil and plant-associated prokaryotes.</title>
        <authorList>
            <person name="Whitman W."/>
        </authorList>
    </citation>
    <scope>NUCLEOTIDE SEQUENCE [LARGE SCALE GENOMIC DNA]</scope>
    <source>
        <strain evidence="2 3">SEMIA 4084</strain>
    </source>
</reference>
<accession>A0A7W8X8V2</accession>
<keyword evidence="3" id="KW-1185">Reference proteome</keyword>
<evidence type="ECO:0000256" key="1">
    <source>
        <dbReference type="SAM" id="MobiDB-lite"/>
    </source>
</evidence>
<protein>
    <submittedName>
        <fullName evidence="2">Uncharacterized protein</fullName>
    </submittedName>
</protein>
<proteinExistence type="predicted"/>
<evidence type="ECO:0000313" key="2">
    <source>
        <dbReference type="EMBL" id="MBB5536046.1"/>
    </source>
</evidence>
<evidence type="ECO:0000313" key="3">
    <source>
        <dbReference type="Proteomes" id="UP000585507"/>
    </source>
</evidence>
<organism evidence="2 3">
    <name type="scientific">Rhizobium giardinii</name>
    <dbReference type="NCBI Taxonomy" id="56731"/>
    <lineage>
        <taxon>Bacteria</taxon>
        <taxon>Pseudomonadati</taxon>
        <taxon>Pseudomonadota</taxon>
        <taxon>Alphaproteobacteria</taxon>
        <taxon>Hyphomicrobiales</taxon>
        <taxon>Rhizobiaceae</taxon>
        <taxon>Rhizobium/Agrobacterium group</taxon>
        <taxon>Rhizobium</taxon>
    </lineage>
</organism>
<comment type="caution">
    <text evidence="2">The sequence shown here is derived from an EMBL/GenBank/DDBJ whole genome shotgun (WGS) entry which is preliminary data.</text>
</comment>